<feature type="domain" description="VWFA" evidence="1">
    <location>
        <begin position="585"/>
        <end position="765"/>
    </location>
</feature>
<proteinExistence type="predicted"/>
<reference evidence="2 3" key="1">
    <citation type="submission" date="2016-10" db="EMBL/GenBank/DDBJ databases">
        <authorList>
            <person name="de Groot N.N."/>
        </authorList>
    </citation>
    <scope>NUCLEOTIDE SEQUENCE [LARGE SCALE GENOMIC DNA]</scope>
    <source>
        <strain evidence="2 3">DSM 15269</strain>
    </source>
</reference>
<dbReference type="SUPFAM" id="SSF53300">
    <property type="entry name" value="vWA-like"/>
    <property type="match status" value="2"/>
</dbReference>
<dbReference type="EMBL" id="FNIN01000005">
    <property type="protein sequence ID" value="SDN69343.1"/>
    <property type="molecule type" value="Genomic_DNA"/>
</dbReference>
<dbReference type="STRING" id="206665.SAMN04488516_10513"/>
<evidence type="ECO:0000259" key="1">
    <source>
        <dbReference type="PROSITE" id="PS50234"/>
    </source>
</evidence>
<feature type="domain" description="VWFA" evidence="1">
    <location>
        <begin position="395"/>
        <end position="561"/>
    </location>
</feature>
<dbReference type="PANTHER" id="PTHR45737">
    <property type="entry name" value="VON WILLEBRAND FACTOR A DOMAIN-CONTAINING PROTEIN 5A"/>
    <property type="match status" value="1"/>
</dbReference>
<gene>
    <name evidence="2" type="ORF">SAMN04488516_10513</name>
</gene>
<name>A0A1H0DGV2_9BACT</name>
<dbReference type="Pfam" id="PF13519">
    <property type="entry name" value="VWA_2"/>
    <property type="match status" value="1"/>
</dbReference>
<organism evidence="2 3">
    <name type="scientific">Desulfonauticus submarinus</name>
    <dbReference type="NCBI Taxonomy" id="206665"/>
    <lineage>
        <taxon>Bacteria</taxon>
        <taxon>Pseudomonadati</taxon>
        <taxon>Thermodesulfobacteriota</taxon>
        <taxon>Desulfovibrionia</taxon>
        <taxon>Desulfovibrionales</taxon>
        <taxon>Desulfonauticaceae</taxon>
        <taxon>Desulfonauticus</taxon>
    </lineage>
</organism>
<accession>A0A1H0DGV2</accession>
<evidence type="ECO:0000313" key="3">
    <source>
        <dbReference type="Proteomes" id="UP000199602"/>
    </source>
</evidence>
<evidence type="ECO:0000313" key="2">
    <source>
        <dbReference type="EMBL" id="SDN69343.1"/>
    </source>
</evidence>
<dbReference type="InterPro" id="IPR002035">
    <property type="entry name" value="VWF_A"/>
</dbReference>
<dbReference type="PROSITE" id="PS50234">
    <property type="entry name" value="VWFA"/>
    <property type="match status" value="2"/>
</dbReference>
<dbReference type="Gene3D" id="3.40.50.410">
    <property type="entry name" value="von Willebrand factor, type A domain"/>
    <property type="match status" value="2"/>
</dbReference>
<dbReference type="SMART" id="SM00327">
    <property type="entry name" value="VWA"/>
    <property type="match status" value="2"/>
</dbReference>
<dbReference type="Proteomes" id="UP000199602">
    <property type="component" value="Unassembled WGS sequence"/>
</dbReference>
<dbReference type="InterPro" id="IPR036465">
    <property type="entry name" value="vWFA_dom_sf"/>
</dbReference>
<keyword evidence="3" id="KW-1185">Reference proteome</keyword>
<sequence length="2018" mass="227882">MKTLIFILLFFISMISLSQANSYFYFPELNQFCPQNTKSITDSDIFFNKEIYGQIKKCTTHISASKILDNLKNLNFKIQESPEEINAYKDINKKSTLWLRFDKQNSNITVLSQYILIPNTPLEIEIKENKTQYFYIKHNKDSFLSLTLDLPAKTVVNISCELKIYKGKFKKHIFYSKQCDSERSKKYILYNIPQDPGLYLWKVELEDAQTDKAKLRIISQQEAKLTPIALGDKVGGILIKNITNKKVTAVPDEGLDYVDIQYPYLSTIPVKADTTSKGNALFWLPAGRWTLRSHPLSKTEQSTLNSLEAHLIPVFPGHLTIVKWPLTTGEISFNNHQEKLKILKTSIGKKKAYLDFALFNLKEKNIKPTLKEFQIQEGSSYGKALSLERIKTPLDIVILLDSSGSMKKSIKDALKATSDFLHSLPSNANITLIDFDNSPKILKKGTPKQILDSLSQVKANGATALYDAISLGLKELSKANRPALIIFTDGKDSNYNDSGPGSKTTKTEIWDMVRAAHLPLFCIGFGKNPDVETLSRLASLSGGNYYKALNKKALSQVFRKIKANLGHQWRLTYKRPVQVSTEKPVFALVVDNSGSMNMSPEECDGCNYRLEKVKQILKNFIQNIPSKTLMQLFIFSDYVVVKQVLTDNKAALLRGLSEMKELGGTNILESIRAAYTFLHSVTSNQKYLIYITDAALKVETSKQAELNLILQKIKDDRIKSLWIGMLDKDKDNVFAKTAKLSAGESIVAPTTTSLDKTLKKLNQNINSLSPNNKQFVRLTYKHTTKLGKVYLLSDGTLVETVQTKTNNEQRSLEGIIWEKGEQLAPYTGKVAKFITGNALIGKEALVSKRIPLNISSKNKAVEITLKEAIFFSKLNGLTPPPGKRFLAFITTLKNILPAQKVIIYPNGSSYPASWMSGNNRQAGKTVFKKPDYLIPNAKLHFFLRWNNQQNIPLSKATYLANTPLILPDDNSIYLSPQKLIKGTFIFIVPDNFMEQSSLHFYDTAYGHIDLPISGIIKQTKEQIKKLPHKVKGKLSTTFSIHIKGSIDKTKIQNITASKGNVFRILDCVLTSKIQAHLAINPKKRLFLSISTNNGDFFFKLHPLTQTIPYGLYTSRLITPGSYNRLRLLFEIPKGLAKLPASLVIDLKGGPVILPLTPKHSSTKPSYQLKINNKSATLFINNIYLLNSFKEFSSGLLLDISLKNNLNATTTFENVLSLKLTPSAKKRLSKLGIKIKKQKHTESKGLASFGQNMSGSKIGDIFPSEFPEYLLGLTSNSLVFRSQKRRGFIFFDLPPKTFPKDWVITSPIFGNLKQQITQPSKFKERNLLTTYTNYSKDNEDFDTKLSELIENITQKRHAQNFIKPGKQAPCSATTLDGTAPQGTNISPPSQLLAGGETWKQIDSLDKLKSTLRELKFVPSQKSPWQIVFSPEAVFTQKWYTENEAAYMAELILNKKGIETIRKKALLSNKGKQSLRKIANTNISLSEEYSVPIVEYIDKNGKHSLIFPFFKEEKKISSFIKNTKKDISSDIPNVNIEILVEAKSCLSSEQQSLKDITDALGSGEQNDLQQFILLNQDINLKDTSLDCLDLGFIETIEPNKGKVIKAILDSPLGRKIGQQSLILSEYQPVSITINISLPNSTYTTTRYLDPKTSLNHLFFVLGINSPDLPQESIQKLNKYWHKKHSSTKKPNIISSLKWLGRGIIYRFIGAQTKYELNLTNKLGLYLSRANHPRILVVTAKLNENGQVNTSLDLVQPYPKIYGQENKIHTFNILAGLFYTSLEAKAVPKGLSALNLLSCLPKQSQLILIPQNSISEFIEILKQKKYPYKILNHFKNTQNYILFPSIPLQVNNKYRTAWFEIDPYNYKVMSYLDSGEKGAVETVVSQDITMITDYMVGAWVGLQVSVWSNAGFSLMLDDYKEIQLQAHNFARQMAAVLYQHPSDIKSFAYNSWKINKELNFKYQNFTKEELTKSFAQDGWTSGDIRDLAIDPASWNKKLGDKELELGFARGFKDAVDWYFEH</sequence>
<protein>
    <submittedName>
        <fullName evidence="2">von Willebrand factor type A domain-containing protein</fullName>
    </submittedName>
</protein>
<dbReference type="RefSeq" id="WP_092064959.1">
    <property type="nucleotide sequence ID" value="NZ_FNIN01000005.1"/>
</dbReference>
<dbReference type="CDD" id="cd00198">
    <property type="entry name" value="vWFA"/>
    <property type="match status" value="2"/>
</dbReference>
<dbReference type="PANTHER" id="PTHR45737:SF6">
    <property type="entry name" value="VON WILLEBRAND FACTOR A DOMAIN-CONTAINING PROTEIN 5A"/>
    <property type="match status" value="1"/>
</dbReference>
<dbReference type="OrthoDB" id="2480790at2"/>
<dbReference type="Pfam" id="PF00092">
    <property type="entry name" value="VWA"/>
    <property type="match status" value="1"/>
</dbReference>